<dbReference type="Pfam" id="PF02469">
    <property type="entry name" value="Fasciclin"/>
    <property type="match status" value="1"/>
</dbReference>
<feature type="domain" description="FAS1" evidence="2">
    <location>
        <begin position="50"/>
        <end position="190"/>
    </location>
</feature>
<feature type="chain" id="PRO_5047076525" evidence="1">
    <location>
        <begin position="20"/>
        <end position="204"/>
    </location>
</feature>
<evidence type="ECO:0000256" key="1">
    <source>
        <dbReference type="SAM" id="SignalP"/>
    </source>
</evidence>
<dbReference type="Proteomes" id="UP001163981">
    <property type="component" value="Chromosome"/>
</dbReference>
<evidence type="ECO:0000313" key="4">
    <source>
        <dbReference type="Proteomes" id="UP001163981"/>
    </source>
</evidence>
<dbReference type="InterPro" id="IPR036378">
    <property type="entry name" value="FAS1_dom_sf"/>
</dbReference>
<keyword evidence="4" id="KW-1185">Reference proteome</keyword>
<organism evidence="3 4">
    <name type="scientific">Salinimicrobium tongyeongense</name>
    <dbReference type="NCBI Taxonomy" id="2809707"/>
    <lineage>
        <taxon>Bacteria</taxon>
        <taxon>Pseudomonadati</taxon>
        <taxon>Bacteroidota</taxon>
        <taxon>Flavobacteriia</taxon>
        <taxon>Flavobacteriales</taxon>
        <taxon>Flavobacteriaceae</taxon>
        <taxon>Salinimicrobium</taxon>
    </lineage>
</organism>
<dbReference type="SMART" id="SM00554">
    <property type="entry name" value="FAS1"/>
    <property type="match status" value="1"/>
</dbReference>
<reference evidence="3" key="1">
    <citation type="submission" date="2021-02" db="EMBL/GenBank/DDBJ databases">
        <title>Salinimicrobium sp. nov. isolated from seawater in Tongyeong, Republic of Korea.</title>
        <authorList>
            <person name="Lee S.-J."/>
        </authorList>
    </citation>
    <scope>NUCLEOTIDE SEQUENCE</scope>
    <source>
        <strain evidence="3">HN-2-9-2</strain>
    </source>
</reference>
<gene>
    <name evidence="3" type="ORF">JRG66_10520</name>
</gene>
<name>A0ABY6NPF4_9FLAO</name>
<dbReference type="InterPro" id="IPR000782">
    <property type="entry name" value="FAS1_domain"/>
</dbReference>
<sequence length="204" mass="22794">MKMRNIMMLSGFLIMLLGACKNNETNNADTQSPEVQEENFDERVKELRQRNATVDAIEGNPELSTFATGLNTWNVEDTLDSVNGPYMVFAPSNRAYSRVYRQQGYDILETSPESVIPYHMVKADFTQEELKQEIQNAKGSLVLPTFEGENITFSLEGDKIVLTGATGEKANISESFEIENGTGFIIDKVLLPEGINRLTITAEQ</sequence>
<dbReference type="RefSeq" id="WP_265162736.1">
    <property type="nucleotide sequence ID" value="NZ_CP069620.1"/>
</dbReference>
<evidence type="ECO:0000259" key="2">
    <source>
        <dbReference type="PROSITE" id="PS50213"/>
    </source>
</evidence>
<proteinExistence type="predicted"/>
<keyword evidence="1" id="KW-0732">Signal</keyword>
<dbReference type="PROSITE" id="PS50213">
    <property type="entry name" value="FAS1"/>
    <property type="match status" value="1"/>
</dbReference>
<dbReference type="Gene3D" id="2.30.180.10">
    <property type="entry name" value="FAS1 domain"/>
    <property type="match status" value="1"/>
</dbReference>
<accession>A0ABY6NPF4</accession>
<dbReference type="SUPFAM" id="SSF82153">
    <property type="entry name" value="FAS1 domain"/>
    <property type="match status" value="1"/>
</dbReference>
<dbReference type="EMBL" id="CP069620">
    <property type="protein sequence ID" value="UZH54418.1"/>
    <property type="molecule type" value="Genomic_DNA"/>
</dbReference>
<dbReference type="PROSITE" id="PS51257">
    <property type="entry name" value="PROKAR_LIPOPROTEIN"/>
    <property type="match status" value="1"/>
</dbReference>
<evidence type="ECO:0000313" key="3">
    <source>
        <dbReference type="EMBL" id="UZH54418.1"/>
    </source>
</evidence>
<protein>
    <submittedName>
        <fullName evidence="3">Fasciclin domain-containing protein</fullName>
    </submittedName>
</protein>
<feature type="signal peptide" evidence="1">
    <location>
        <begin position="1"/>
        <end position="19"/>
    </location>
</feature>